<dbReference type="InterPro" id="IPR006594">
    <property type="entry name" value="LisH"/>
</dbReference>
<dbReference type="PROSITE" id="PS50082">
    <property type="entry name" value="WD_REPEATS_2"/>
    <property type="match status" value="5"/>
</dbReference>
<dbReference type="SUPFAM" id="SSF160897">
    <property type="entry name" value="Taf5 N-terminal domain-like"/>
    <property type="match status" value="1"/>
</dbReference>
<sequence>MERDKSTMLALLQLLHKYNFKETEELFRKEANLKDVAIEDTPQSESEVNSVLSAYKSEGDPALYEKSYGELKKFVEGSLDIYKHELGTILYPVLVHMYLELVYNNHSEEAKQLIEKHSASLEEYYQNDLKKLAHVTKREHMAGNELTDTFKSNQFIIRMSRDTLSILKRYLQEKKHSILLNIIQEHLYFDMYEGVARNKSQIEATSGALVGEATRQDNKAKVYYGLLKEPDIQNVSSAANEEEEEDRDKDGQPKKKKTKKDPLFSKKTKSDPNAPPIGRMPLPNLKDVDKLEKIKALREASKRVILGSDSLPSICFYTLMNSVNTVIAAEVAEDSSLLAVGFSDSSIKVFSLVPQKLRMMKDAEQLADVDREADDVLVRMMDEKTAESVRTLYGHSGPVYCLSFSPDRNLLLSCSEDGTVRLWSLHTWTCVVCYKGHLFPVWSVRFSPHGYYFATGSHDKTARLWATDSHQPLRIFAGHYSDVDVVQFHPNSNYIASGSSDMTIRLWDCVSGNQVRLMTGHKAPIYALAFSIEGRFLASAGADSRVLIWDLAHGHLVVALSSHTASIYCLSFSRCGNLLLSGSLDCSIKLWDFTKLAEEMSLEDVNVSHNPDVKTNTEAYLLRSFGTKNSPILGLHFTRRNLVFGIGRLEINVSLQQIGVRPVRSTSVTTFHKNHIALKIFQLPILDFFEVQCKLVPQLLLKNKTAKKA</sequence>
<keyword evidence="3 9" id="KW-0853">WD repeat</keyword>
<evidence type="ECO:0000256" key="7">
    <source>
        <dbReference type="ARBA" id="ARBA00023242"/>
    </source>
</evidence>
<dbReference type="Pfam" id="PF04494">
    <property type="entry name" value="TFIID_NTD2"/>
    <property type="match status" value="1"/>
</dbReference>
<dbReference type="InterPro" id="IPR007582">
    <property type="entry name" value="TFIID_NTD2"/>
</dbReference>
<dbReference type="PANTHER" id="PTHR19879">
    <property type="entry name" value="TRANSCRIPTION INITIATION FACTOR TFIID"/>
    <property type="match status" value="1"/>
</dbReference>
<dbReference type="PRINTS" id="PR00320">
    <property type="entry name" value="GPROTEINBRPT"/>
</dbReference>
<feature type="compositionally biased region" description="Basic and acidic residues" evidence="10">
    <location>
        <begin position="260"/>
        <end position="270"/>
    </location>
</feature>
<dbReference type="CDD" id="cd08044">
    <property type="entry name" value="TAF5_NTD2"/>
    <property type="match status" value="1"/>
</dbReference>
<dbReference type="SUPFAM" id="SSF50978">
    <property type="entry name" value="WD40 repeat-like"/>
    <property type="match status" value="1"/>
</dbReference>
<evidence type="ECO:0000313" key="13">
    <source>
        <dbReference type="Proteomes" id="UP000215335"/>
    </source>
</evidence>
<evidence type="ECO:0000256" key="2">
    <source>
        <dbReference type="ARBA" id="ARBA00009435"/>
    </source>
</evidence>
<dbReference type="PROSITE" id="PS50896">
    <property type="entry name" value="LISH"/>
    <property type="match status" value="1"/>
</dbReference>
<dbReference type="InterPro" id="IPR001680">
    <property type="entry name" value="WD40_rpt"/>
</dbReference>
<evidence type="ECO:0000256" key="6">
    <source>
        <dbReference type="ARBA" id="ARBA00023163"/>
    </source>
</evidence>
<comment type="similarity">
    <text evidence="2">Belongs to the WD repeat TAF5 family.</text>
</comment>
<dbReference type="FunFam" id="2.130.10.10:FF:000243">
    <property type="entry name" value="Transcription initiation factor TFIID subunit 5"/>
    <property type="match status" value="1"/>
</dbReference>
<dbReference type="Gene3D" id="1.25.40.500">
    <property type="entry name" value="TFIID subunit TAF5, NTD2 domain"/>
    <property type="match status" value="1"/>
</dbReference>
<dbReference type="GO" id="GO:0005669">
    <property type="term" value="C:transcription factor TFIID complex"/>
    <property type="evidence" value="ECO:0007669"/>
    <property type="project" value="TreeGrafter"/>
</dbReference>
<name>A0A232EF34_9HYME</name>
<dbReference type="InterPro" id="IPR037264">
    <property type="entry name" value="TFIID_NTD2_sf"/>
</dbReference>
<dbReference type="PROSITE" id="PS50294">
    <property type="entry name" value="WD_REPEATS_REGION"/>
    <property type="match status" value="5"/>
</dbReference>
<keyword evidence="4" id="KW-0677">Repeat</keyword>
<dbReference type="GO" id="GO:0016251">
    <property type="term" value="F:RNA polymerase II general transcription initiation factor activity"/>
    <property type="evidence" value="ECO:0007669"/>
    <property type="project" value="TreeGrafter"/>
</dbReference>
<evidence type="ECO:0000256" key="3">
    <source>
        <dbReference type="ARBA" id="ARBA00022574"/>
    </source>
</evidence>
<keyword evidence="5" id="KW-0805">Transcription regulation</keyword>
<feature type="repeat" description="WD" evidence="9">
    <location>
        <begin position="392"/>
        <end position="427"/>
    </location>
</feature>
<dbReference type="PANTHER" id="PTHR19879:SF1">
    <property type="entry name" value="CANNONBALL-RELATED"/>
    <property type="match status" value="1"/>
</dbReference>
<evidence type="ECO:0000256" key="1">
    <source>
        <dbReference type="ARBA" id="ARBA00004123"/>
    </source>
</evidence>
<organism evidence="12 13">
    <name type="scientific">Trichomalopsis sarcophagae</name>
    <dbReference type="NCBI Taxonomy" id="543379"/>
    <lineage>
        <taxon>Eukaryota</taxon>
        <taxon>Metazoa</taxon>
        <taxon>Ecdysozoa</taxon>
        <taxon>Arthropoda</taxon>
        <taxon>Hexapoda</taxon>
        <taxon>Insecta</taxon>
        <taxon>Pterygota</taxon>
        <taxon>Neoptera</taxon>
        <taxon>Endopterygota</taxon>
        <taxon>Hymenoptera</taxon>
        <taxon>Apocrita</taxon>
        <taxon>Proctotrupomorpha</taxon>
        <taxon>Chalcidoidea</taxon>
        <taxon>Pteromalidae</taxon>
        <taxon>Pteromalinae</taxon>
        <taxon>Trichomalopsis</taxon>
    </lineage>
</organism>
<proteinExistence type="inferred from homology"/>
<dbReference type="AlphaFoldDB" id="A0A232EF34"/>
<gene>
    <name evidence="12" type="ORF">TSAR_013518</name>
</gene>
<evidence type="ECO:0000256" key="5">
    <source>
        <dbReference type="ARBA" id="ARBA00023015"/>
    </source>
</evidence>
<keyword evidence="6" id="KW-0804">Transcription</keyword>
<evidence type="ECO:0000256" key="10">
    <source>
        <dbReference type="SAM" id="MobiDB-lite"/>
    </source>
</evidence>
<feature type="domain" description="TFIID subunit TAF5 NTD2" evidence="11">
    <location>
        <begin position="59"/>
        <end position="187"/>
    </location>
</feature>
<evidence type="ECO:0000256" key="8">
    <source>
        <dbReference type="ARBA" id="ARBA00044130"/>
    </source>
</evidence>
<dbReference type="GO" id="GO:0006367">
    <property type="term" value="P:transcription initiation at RNA polymerase II promoter"/>
    <property type="evidence" value="ECO:0007669"/>
    <property type="project" value="TreeGrafter"/>
</dbReference>
<feature type="repeat" description="WD" evidence="9">
    <location>
        <begin position="560"/>
        <end position="601"/>
    </location>
</feature>
<dbReference type="Proteomes" id="UP000215335">
    <property type="component" value="Unassembled WGS sequence"/>
</dbReference>
<evidence type="ECO:0000313" key="12">
    <source>
        <dbReference type="EMBL" id="OXU16957.1"/>
    </source>
</evidence>
<dbReference type="CDD" id="cd00200">
    <property type="entry name" value="WD40"/>
    <property type="match status" value="1"/>
</dbReference>
<evidence type="ECO:0000256" key="9">
    <source>
        <dbReference type="PROSITE-ProRule" id="PRU00221"/>
    </source>
</evidence>
<feature type="repeat" description="WD" evidence="9">
    <location>
        <begin position="518"/>
        <end position="559"/>
    </location>
</feature>
<dbReference type="Pfam" id="PF00400">
    <property type="entry name" value="WD40"/>
    <property type="match status" value="5"/>
</dbReference>
<dbReference type="InterPro" id="IPR019775">
    <property type="entry name" value="WD40_repeat_CS"/>
</dbReference>
<keyword evidence="7" id="KW-0539">Nucleus</keyword>
<dbReference type="InterPro" id="IPR015943">
    <property type="entry name" value="WD40/YVTN_repeat-like_dom_sf"/>
</dbReference>
<dbReference type="SMART" id="SM00320">
    <property type="entry name" value="WD40"/>
    <property type="match status" value="6"/>
</dbReference>
<dbReference type="OrthoDB" id="10266330at2759"/>
<feature type="repeat" description="WD" evidence="9">
    <location>
        <begin position="476"/>
        <end position="517"/>
    </location>
</feature>
<feature type="repeat" description="WD" evidence="9">
    <location>
        <begin position="434"/>
        <end position="475"/>
    </location>
</feature>
<dbReference type="STRING" id="543379.A0A232EF34"/>
<dbReference type="PROSITE" id="PS00678">
    <property type="entry name" value="WD_REPEATS_1"/>
    <property type="match status" value="1"/>
</dbReference>
<dbReference type="Gene3D" id="2.130.10.10">
    <property type="entry name" value="YVTN repeat-like/Quinoprotein amine dehydrogenase"/>
    <property type="match status" value="3"/>
</dbReference>
<comment type="subcellular location">
    <subcellularLocation>
        <location evidence="1">Nucleus</location>
    </subcellularLocation>
</comment>
<protein>
    <recommendedName>
        <fullName evidence="8">Transcription initiation factor TFIID subunit 5</fullName>
    </recommendedName>
</protein>
<dbReference type="InterPro" id="IPR020472">
    <property type="entry name" value="WD40_PAC1"/>
</dbReference>
<comment type="caution">
    <text evidence="12">The sequence shown here is derived from an EMBL/GenBank/DDBJ whole genome shotgun (WGS) entry which is preliminary data.</text>
</comment>
<dbReference type="EMBL" id="NNAY01005138">
    <property type="protein sequence ID" value="OXU16957.1"/>
    <property type="molecule type" value="Genomic_DNA"/>
</dbReference>
<accession>A0A232EF34</accession>
<keyword evidence="13" id="KW-1185">Reference proteome</keyword>
<evidence type="ECO:0000259" key="11">
    <source>
        <dbReference type="Pfam" id="PF04494"/>
    </source>
</evidence>
<feature type="region of interest" description="Disordered" evidence="10">
    <location>
        <begin position="234"/>
        <end position="283"/>
    </location>
</feature>
<dbReference type="InterPro" id="IPR036322">
    <property type="entry name" value="WD40_repeat_dom_sf"/>
</dbReference>
<reference evidence="12 13" key="1">
    <citation type="journal article" date="2017" name="Curr. Biol.">
        <title>The Evolution of Venom by Co-option of Single-Copy Genes.</title>
        <authorList>
            <person name="Martinson E.O."/>
            <person name="Mrinalini"/>
            <person name="Kelkar Y.D."/>
            <person name="Chang C.H."/>
            <person name="Werren J.H."/>
        </authorList>
    </citation>
    <scope>NUCLEOTIDE SEQUENCE [LARGE SCALE GENOMIC DNA]</scope>
    <source>
        <strain evidence="12 13">Alberta</strain>
        <tissue evidence="12">Whole body</tissue>
    </source>
</reference>
<evidence type="ECO:0000256" key="4">
    <source>
        <dbReference type="ARBA" id="ARBA00022737"/>
    </source>
</evidence>